<evidence type="ECO:0000313" key="4">
    <source>
        <dbReference type="EMBL" id="EFX83192.1"/>
    </source>
</evidence>
<dbReference type="PhylomeDB" id="E9GBB2"/>
<accession>E9GBB2</accession>
<name>E9GBB2_DAPPU</name>
<sequence length="289" mass="31272">VVPGAITVTNMEALFKISDISPVGTIAYLYEEESLLVRVRKGWQYISMGNFVPLPTPTTTTIPPPTTLKPSAPSAAENLVPRIAEGPSLRLVALNEPLSGDMGGIQRVDYACFRQARQAGLRGTFRAFLASRVQNLDTIVRSSDREFPVVNLRGEVLFRTWNDLFRGGRASEFASAARQQRHDIYSFNNRNIFNDIVWPQKVVWHGAGPSGERQLDSYCDAWTSSDAKTLGVAASLIASSPSHQQQQQTGGGGAVANCWPRTSSRVRIDSSSCASKPPAKGSPPVAVGG</sequence>
<dbReference type="HOGENOM" id="CLU_057933_0_0_1"/>
<feature type="domain" description="Collagen type XV/XVIII trimerization" evidence="3">
    <location>
        <begin position="8"/>
        <end position="53"/>
    </location>
</feature>
<reference evidence="4 5" key="1">
    <citation type="journal article" date="2011" name="Science">
        <title>The ecoresponsive genome of Daphnia pulex.</title>
        <authorList>
            <person name="Colbourne J.K."/>
            <person name="Pfrender M.E."/>
            <person name="Gilbert D."/>
            <person name="Thomas W.K."/>
            <person name="Tucker A."/>
            <person name="Oakley T.H."/>
            <person name="Tokishita S."/>
            <person name="Aerts A."/>
            <person name="Arnold G.J."/>
            <person name="Basu M.K."/>
            <person name="Bauer D.J."/>
            <person name="Caceres C.E."/>
            <person name="Carmel L."/>
            <person name="Casola C."/>
            <person name="Choi J.H."/>
            <person name="Detter J.C."/>
            <person name="Dong Q."/>
            <person name="Dusheyko S."/>
            <person name="Eads B.D."/>
            <person name="Frohlich T."/>
            <person name="Geiler-Samerotte K.A."/>
            <person name="Gerlach D."/>
            <person name="Hatcher P."/>
            <person name="Jogdeo S."/>
            <person name="Krijgsveld J."/>
            <person name="Kriventseva E.V."/>
            <person name="Kultz D."/>
            <person name="Laforsch C."/>
            <person name="Lindquist E."/>
            <person name="Lopez J."/>
            <person name="Manak J.R."/>
            <person name="Muller J."/>
            <person name="Pangilinan J."/>
            <person name="Patwardhan R.P."/>
            <person name="Pitluck S."/>
            <person name="Pritham E.J."/>
            <person name="Rechtsteiner A."/>
            <person name="Rho M."/>
            <person name="Rogozin I.B."/>
            <person name="Sakarya O."/>
            <person name="Salamov A."/>
            <person name="Schaack S."/>
            <person name="Shapiro H."/>
            <person name="Shiga Y."/>
            <person name="Skalitzky C."/>
            <person name="Smith Z."/>
            <person name="Souvorov A."/>
            <person name="Sung W."/>
            <person name="Tang Z."/>
            <person name="Tsuchiya D."/>
            <person name="Tu H."/>
            <person name="Vos H."/>
            <person name="Wang M."/>
            <person name="Wolf Y.I."/>
            <person name="Yamagata H."/>
            <person name="Yamada T."/>
            <person name="Ye Y."/>
            <person name="Shaw J.R."/>
            <person name="Andrews J."/>
            <person name="Crease T.J."/>
            <person name="Tang H."/>
            <person name="Lucas S.M."/>
            <person name="Robertson H.M."/>
            <person name="Bork P."/>
            <person name="Koonin E.V."/>
            <person name="Zdobnov E.M."/>
            <person name="Grigoriev I.V."/>
            <person name="Lynch M."/>
            <person name="Boore J.L."/>
        </authorList>
    </citation>
    <scope>NUCLEOTIDE SEQUENCE [LARGE SCALE GENOMIC DNA]</scope>
</reference>
<dbReference type="Proteomes" id="UP000000305">
    <property type="component" value="Unassembled WGS sequence"/>
</dbReference>
<proteinExistence type="predicted"/>
<evidence type="ECO:0000259" key="3">
    <source>
        <dbReference type="Pfam" id="PF20010"/>
    </source>
</evidence>
<dbReference type="InterPro" id="IPR016187">
    <property type="entry name" value="CTDL_fold"/>
</dbReference>
<dbReference type="OrthoDB" id="5983381at2759"/>
<keyword evidence="5" id="KW-1185">Reference proteome</keyword>
<protein>
    <submittedName>
        <fullName evidence="4">Uncharacterized protein</fullName>
    </submittedName>
</protein>
<dbReference type="OMA" id="FANWESI"/>
<organism evidence="4 5">
    <name type="scientific">Daphnia pulex</name>
    <name type="common">Water flea</name>
    <dbReference type="NCBI Taxonomy" id="6669"/>
    <lineage>
        <taxon>Eukaryota</taxon>
        <taxon>Metazoa</taxon>
        <taxon>Ecdysozoa</taxon>
        <taxon>Arthropoda</taxon>
        <taxon>Crustacea</taxon>
        <taxon>Branchiopoda</taxon>
        <taxon>Diplostraca</taxon>
        <taxon>Cladocera</taxon>
        <taxon>Anomopoda</taxon>
        <taxon>Daphniidae</taxon>
        <taxon>Daphnia</taxon>
    </lineage>
</organism>
<dbReference type="KEGG" id="dpx:DAPPUDRAFT_48458"/>
<feature type="non-terminal residue" evidence="4">
    <location>
        <position position="289"/>
    </location>
</feature>
<dbReference type="InParanoid" id="E9GBB2"/>
<dbReference type="Gene3D" id="3.40.1620.70">
    <property type="match status" value="1"/>
</dbReference>
<feature type="region of interest" description="Disordered" evidence="1">
    <location>
        <begin position="269"/>
        <end position="289"/>
    </location>
</feature>
<gene>
    <name evidence="4" type="ORF">DAPPUDRAFT_48458</name>
</gene>
<dbReference type="InterPro" id="IPR016186">
    <property type="entry name" value="C-type_lectin-like/link_sf"/>
</dbReference>
<feature type="domain" description="Collagenase NC10/endostatin" evidence="2">
    <location>
        <begin position="89"/>
        <end position="246"/>
    </location>
</feature>
<dbReference type="InterPro" id="IPR045463">
    <property type="entry name" value="XV/XVIII_trimerization_dom"/>
</dbReference>
<dbReference type="SUPFAM" id="SSF56436">
    <property type="entry name" value="C-type lectin-like"/>
    <property type="match status" value="1"/>
</dbReference>
<dbReference type="AlphaFoldDB" id="E9GBB2"/>
<dbReference type="EMBL" id="GL732538">
    <property type="protein sequence ID" value="EFX83192.1"/>
    <property type="molecule type" value="Genomic_DNA"/>
</dbReference>
<dbReference type="Pfam" id="PF06482">
    <property type="entry name" value="Endostatin"/>
    <property type="match status" value="1"/>
</dbReference>
<dbReference type="Gene3D" id="3.10.100.10">
    <property type="entry name" value="Mannose-Binding Protein A, subunit A"/>
    <property type="match status" value="1"/>
</dbReference>
<evidence type="ECO:0000256" key="1">
    <source>
        <dbReference type="SAM" id="MobiDB-lite"/>
    </source>
</evidence>
<dbReference type="InterPro" id="IPR010515">
    <property type="entry name" value="Collagenase_NC10/endostatin"/>
</dbReference>
<evidence type="ECO:0000259" key="2">
    <source>
        <dbReference type="Pfam" id="PF06482"/>
    </source>
</evidence>
<evidence type="ECO:0000313" key="5">
    <source>
        <dbReference type="Proteomes" id="UP000000305"/>
    </source>
</evidence>
<dbReference type="Pfam" id="PF20010">
    <property type="entry name" value="Collagen_trimer"/>
    <property type="match status" value="1"/>
</dbReference>
<dbReference type="eggNOG" id="KOG3546">
    <property type="taxonomic scope" value="Eukaryota"/>
</dbReference>